<dbReference type="EMBL" id="CM009290">
    <property type="protein sequence ID" value="KAI9400642.1"/>
    <property type="molecule type" value="Genomic_DNA"/>
</dbReference>
<comment type="caution">
    <text evidence="1">The sequence shown here is derived from an EMBL/GenBank/DDBJ whole genome shotgun (WGS) entry which is preliminary data.</text>
</comment>
<gene>
    <name evidence="1" type="ORF">POPTR_001G014025v4</name>
</gene>
<reference evidence="1 2" key="1">
    <citation type="journal article" date="2006" name="Science">
        <title>The genome of black cottonwood, Populus trichocarpa (Torr. &amp; Gray).</title>
        <authorList>
            <person name="Tuskan G.A."/>
            <person name="Difazio S."/>
            <person name="Jansson S."/>
            <person name="Bohlmann J."/>
            <person name="Grigoriev I."/>
            <person name="Hellsten U."/>
            <person name="Putnam N."/>
            <person name="Ralph S."/>
            <person name="Rombauts S."/>
            <person name="Salamov A."/>
            <person name="Schein J."/>
            <person name="Sterck L."/>
            <person name="Aerts A."/>
            <person name="Bhalerao R.R."/>
            <person name="Bhalerao R.P."/>
            <person name="Blaudez D."/>
            <person name="Boerjan W."/>
            <person name="Brun A."/>
            <person name="Brunner A."/>
            <person name="Busov V."/>
            <person name="Campbell M."/>
            <person name="Carlson J."/>
            <person name="Chalot M."/>
            <person name="Chapman J."/>
            <person name="Chen G.L."/>
            <person name="Cooper D."/>
            <person name="Coutinho P.M."/>
            <person name="Couturier J."/>
            <person name="Covert S."/>
            <person name="Cronk Q."/>
            <person name="Cunningham R."/>
            <person name="Davis J."/>
            <person name="Degroeve S."/>
            <person name="Dejardin A."/>
            <person name="Depamphilis C."/>
            <person name="Detter J."/>
            <person name="Dirks B."/>
            <person name="Dubchak I."/>
            <person name="Duplessis S."/>
            <person name="Ehlting J."/>
            <person name="Ellis B."/>
            <person name="Gendler K."/>
            <person name="Goodstein D."/>
            <person name="Gribskov M."/>
            <person name="Grimwood J."/>
            <person name="Groover A."/>
            <person name="Gunter L."/>
            <person name="Hamberger B."/>
            <person name="Heinze B."/>
            <person name="Helariutta Y."/>
            <person name="Henrissat B."/>
            <person name="Holligan D."/>
            <person name="Holt R."/>
            <person name="Huang W."/>
            <person name="Islam-Faridi N."/>
            <person name="Jones S."/>
            <person name="Jones-Rhoades M."/>
            <person name="Jorgensen R."/>
            <person name="Joshi C."/>
            <person name="Kangasjarvi J."/>
            <person name="Karlsson J."/>
            <person name="Kelleher C."/>
            <person name="Kirkpatrick R."/>
            <person name="Kirst M."/>
            <person name="Kohler A."/>
            <person name="Kalluri U."/>
            <person name="Larimer F."/>
            <person name="Leebens-Mack J."/>
            <person name="Leple J.C."/>
            <person name="Locascio P."/>
            <person name="Lou Y."/>
            <person name="Lucas S."/>
            <person name="Martin F."/>
            <person name="Montanini B."/>
            <person name="Napoli C."/>
            <person name="Nelson D.R."/>
            <person name="Nelson C."/>
            <person name="Nieminen K."/>
            <person name="Nilsson O."/>
            <person name="Pereda V."/>
            <person name="Peter G."/>
            <person name="Philippe R."/>
            <person name="Pilate G."/>
            <person name="Poliakov A."/>
            <person name="Razumovskaya J."/>
            <person name="Richardson P."/>
            <person name="Rinaldi C."/>
            <person name="Ritland K."/>
            <person name="Rouze P."/>
            <person name="Ryaboy D."/>
            <person name="Schmutz J."/>
            <person name="Schrader J."/>
            <person name="Segerman B."/>
            <person name="Shin H."/>
            <person name="Siddiqui A."/>
            <person name="Sterky F."/>
            <person name="Terry A."/>
            <person name="Tsai C.J."/>
            <person name="Uberbacher E."/>
            <person name="Unneberg P."/>
            <person name="Vahala J."/>
            <person name="Wall K."/>
            <person name="Wessler S."/>
            <person name="Yang G."/>
            <person name="Yin T."/>
            <person name="Douglas C."/>
            <person name="Marra M."/>
            <person name="Sandberg G."/>
            <person name="Van de Peer Y."/>
            <person name="Rokhsar D."/>
        </authorList>
    </citation>
    <scope>NUCLEOTIDE SEQUENCE [LARGE SCALE GENOMIC DNA]</scope>
    <source>
        <strain evidence="2">cv. Nisqually</strain>
    </source>
</reference>
<name>A0ACC0TGF1_POPTR</name>
<evidence type="ECO:0000313" key="1">
    <source>
        <dbReference type="EMBL" id="KAI9400642.1"/>
    </source>
</evidence>
<keyword evidence="2" id="KW-1185">Reference proteome</keyword>
<evidence type="ECO:0000313" key="2">
    <source>
        <dbReference type="Proteomes" id="UP000006729"/>
    </source>
</evidence>
<organism evidence="1 2">
    <name type="scientific">Populus trichocarpa</name>
    <name type="common">Western balsam poplar</name>
    <name type="synonym">Populus balsamifera subsp. trichocarpa</name>
    <dbReference type="NCBI Taxonomy" id="3694"/>
    <lineage>
        <taxon>Eukaryota</taxon>
        <taxon>Viridiplantae</taxon>
        <taxon>Streptophyta</taxon>
        <taxon>Embryophyta</taxon>
        <taxon>Tracheophyta</taxon>
        <taxon>Spermatophyta</taxon>
        <taxon>Magnoliopsida</taxon>
        <taxon>eudicotyledons</taxon>
        <taxon>Gunneridae</taxon>
        <taxon>Pentapetalae</taxon>
        <taxon>rosids</taxon>
        <taxon>fabids</taxon>
        <taxon>Malpighiales</taxon>
        <taxon>Salicaceae</taxon>
        <taxon>Saliceae</taxon>
        <taxon>Populus</taxon>
    </lineage>
</organism>
<accession>A0ACC0TGF1</accession>
<proteinExistence type="predicted"/>
<sequence>MGNGNRALFVLFSLILIHVLMSSLPCLHHERKVLLLYRNQGRRLLVSVSSLLPSESLETSLRKAPPSLSNPTQNK</sequence>
<protein>
    <submittedName>
        <fullName evidence="1">Uncharacterized protein</fullName>
    </submittedName>
</protein>
<dbReference type="Proteomes" id="UP000006729">
    <property type="component" value="Chromosome 1"/>
</dbReference>